<feature type="transmembrane region" description="Helical" evidence="2">
    <location>
        <begin position="209"/>
        <end position="230"/>
    </location>
</feature>
<dbReference type="Proteomes" id="UP000225706">
    <property type="component" value="Unassembled WGS sequence"/>
</dbReference>
<evidence type="ECO:0000313" key="5">
    <source>
        <dbReference type="Proteomes" id="UP000225706"/>
    </source>
</evidence>
<evidence type="ECO:0000256" key="1">
    <source>
        <dbReference type="SAM" id="MobiDB-lite"/>
    </source>
</evidence>
<evidence type="ECO:0000256" key="2">
    <source>
        <dbReference type="SAM" id="Phobius"/>
    </source>
</evidence>
<organism evidence="4 5">
    <name type="scientific">Stylophora pistillata</name>
    <name type="common">Smooth cauliflower coral</name>
    <dbReference type="NCBI Taxonomy" id="50429"/>
    <lineage>
        <taxon>Eukaryota</taxon>
        <taxon>Metazoa</taxon>
        <taxon>Cnidaria</taxon>
        <taxon>Anthozoa</taxon>
        <taxon>Hexacorallia</taxon>
        <taxon>Scleractinia</taxon>
        <taxon>Astrocoeniina</taxon>
        <taxon>Pocilloporidae</taxon>
        <taxon>Stylophora</taxon>
    </lineage>
</organism>
<evidence type="ECO:0000313" key="4">
    <source>
        <dbReference type="EMBL" id="PFX29134.1"/>
    </source>
</evidence>
<accession>A0A2B4SEN1</accession>
<keyword evidence="2" id="KW-1133">Transmembrane helix</keyword>
<dbReference type="InterPro" id="IPR009011">
    <property type="entry name" value="Man6P_isomerase_rcpt-bd_dom_sf"/>
</dbReference>
<comment type="caution">
    <text evidence="4">The sequence shown here is derived from an EMBL/GenBank/DDBJ whole genome shotgun (WGS) entry which is preliminary data.</text>
</comment>
<feature type="signal peptide" evidence="3">
    <location>
        <begin position="1"/>
        <end position="22"/>
    </location>
</feature>
<proteinExistence type="predicted"/>
<keyword evidence="5" id="KW-1185">Reference proteome</keyword>
<protein>
    <submittedName>
        <fullName evidence="4">Uncharacterized protein</fullName>
    </submittedName>
</protein>
<reference evidence="5" key="1">
    <citation type="journal article" date="2017" name="bioRxiv">
        <title>Comparative analysis of the genomes of Stylophora pistillata and Acropora digitifera provides evidence for extensive differences between species of corals.</title>
        <authorList>
            <person name="Voolstra C.R."/>
            <person name="Li Y."/>
            <person name="Liew Y.J."/>
            <person name="Baumgarten S."/>
            <person name="Zoccola D."/>
            <person name="Flot J.-F."/>
            <person name="Tambutte S."/>
            <person name="Allemand D."/>
            <person name="Aranda M."/>
        </authorList>
    </citation>
    <scope>NUCLEOTIDE SEQUENCE [LARGE SCALE GENOMIC DNA]</scope>
</reference>
<dbReference type="AlphaFoldDB" id="A0A2B4SEN1"/>
<keyword evidence="2" id="KW-0472">Membrane</keyword>
<keyword evidence="3" id="KW-0732">Signal</keyword>
<sequence>MGLSIILLCAPILQTFFRYGKGYASSSECSPVPNMACAWQDGNGSIYNLAPLIYSSNERIHRGFVVNGTPHGKYSQYYSYSYNPCSWLSLAGDCQRGFETAICKWTPNNNNPDNYQSIGNKLPKCTKTNNGIQLTYNAGGRHLEGQKSIVYVKCDGTKVDIKDAIFNVFNEYEWKFGLSHLCGCGNGCRSEIPLTSSAAKENSYIAVEIAVPTAGGLLLIGLAVTIWWKWRNNQRDDERRPLRQDGPRQEGADIIHDVSHGSDFERRPAPVEPSRKKDNNLRRVSI</sequence>
<feature type="chain" id="PRO_5013151780" evidence="3">
    <location>
        <begin position="23"/>
        <end position="286"/>
    </location>
</feature>
<evidence type="ECO:0000256" key="3">
    <source>
        <dbReference type="SAM" id="SignalP"/>
    </source>
</evidence>
<dbReference type="EMBL" id="LSMT01000070">
    <property type="protein sequence ID" value="PFX29134.1"/>
    <property type="molecule type" value="Genomic_DNA"/>
</dbReference>
<dbReference type="Gene3D" id="2.70.130.10">
    <property type="entry name" value="Mannose-6-phosphate receptor binding domain"/>
    <property type="match status" value="1"/>
</dbReference>
<keyword evidence="2" id="KW-0812">Transmembrane</keyword>
<dbReference type="SUPFAM" id="SSF50911">
    <property type="entry name" value="Mannose 6-phosphate receptor domain"/>
    <property type="match status" value="1"/>
</dbReference>
<dbReference type="OrthoDB" id="10381422at2759"/>
<gene>
    <name evidence="4" type="ORF">AWC38_SpisGene6079</name>
</gene>
<feature type="region of interest" description="Disordered" evidence="1">
    <location>
        <begin position="237"/>
        <end position="286"/>
    </location>
</feature>
<name>A0A2B4SEN1_STYPI</name>